<sequence>MATASEEMYIDDYQWDLPYGFNITMGQGTYTIRFNAPSGFGSDYYGL</sequence>
<name>A0A1I0CXP3_9BACT</name>
<reference evidence="2 3" key="1">
    <citation type="submission" date="2016-10" db="EMBL/GenBank/DDBJ databases">
        <authorList>
            <person name="de Groot N.N."/>
        </authorList>
    </citation>
    <scope>NUCLEOTIDE SEQUENCE [LARGE SCALE GENOMIC DNA]</scope>
    <source>
        <strain evidence="2 3">DSM 25947</strain>
    </source>
</reference>
<dbReference type="InterPro" id="IPR045829">
    <property type="entry name" value="PKD_6"/>
</dbReference>
<accession>A0A1I0CXP3</accession>
<proteinExistence type="predicted"/>
<organism evidence="2 3">
    <name type="scientific">Draconibacterium orientale</name>
    <dbReference type="NCBI Taxonomy" id="1168034"/>
    <lineage>
        <taxon>Bacteria</taxon>
        <taxon>Pseudomonadati</taxon>
        <taxon>Bacteroidota</taxon>
        <taxon>Bacteroidia</taxon>
        <taxon>Marinilabiliales</taxon>
        <taxon>Prolixibacteraceae</taxon>
        <taxon>Draconibacterium</taxon>
    </lineage>
</organism>
<feature type="domain" description="PKD-like" evidence="1">
    <location>
        <begin position="11"/>
        <end position="38"/>
    </location>
</feature>
<evidence type="ECO:0000259" key="1">
    <source>
        <dbReference type="Pfam" id="PF19408"/>
    </source>
</evidence>
<dbReference type="AlphaFoldDB" id="A0A1I0CXP3"/>
<evidence type="ECO:0000313" key="2">
    <source>
        <dbReference type="EMBL" id="SET24441.1"/>
    </source>
</evidence>
<evidence type="ECO:0000313" key="3">
    <source>
        <dbReference type="Proteomes" id="UP000181981"/>
    </source>
</evidence>
<dbReference type="RefSeq" id="WP_157470753.1">
    <property type="nucleotide sequence ID" value="NZ_FOHT01000008.1"/>
</dbReference>
<dbReference type="EMBL" id="FOHT01000008">
    <property type="protein sequence ID" value="SET24441.1"/>
    <property type="molecule type" value="Genomic_DNA"/>
</dbReference>
<dbReference type="Pfam" id="PF19408">
    <property type="entry name" value="PKD_6"/>
    <property type="match status" value="1"/>
</dbReference>
<gene>
    <name evidence="2" type="ORF">SAMN05444285_108110</name>
</gene>
<protein>
    <recommendedName>
        <fullName evidence="1">PKD-like domain-containing protein</fullName>
    </recommendedName>
</protein>
<dbReference type="Proteomes" id="UP000181981">
    <property type="component" value="Unassembled WGS sequence"/>
</dbReference>